<gene>
    <name evidence="14" type="ORF">ARB_04703</name>
</gene>
<dbReference type="GO" id="GO:0006516">
    <property type="term" value="P:glycoprotein catabolic process"/>
    <property type="evidence" value="ECO:0007669"/>
    <property type="project" value="TreeGrafter"/>
</dbReference>
<accession>D4AKA1</accession>
<feature type="domain" description="Beta-mannosidase-like galactose-binding" evidence="13">
    <location>
        <begin position="80"/>
        <end position="254"/>
    </location>
</feature>
<dbReference type="EC" id="3.2.1.25" evidence="3"/>
<evidence type="ECO:0000256" key="5">
    <source>
        <dbReference type="ARBA" id="ARBA00023277"/>
    </source>
</evidence>
<evidence type="ECO:0000256" key="4">
    <source>
        <dbReference type="ARBA" id="ARBA00022801"/>
    </source>
</evidence>
<dbReference type="InterPro" id="IPR008979">
    <property type="entry name" value="Galactose-bd-like_sf"/>
</dbReference>
<dbReference type="InterPro" id="IPR041447">
    <property type="entry name" value="Mannosidase_ig"/>
</dbReference>
<keyword evidence="4" id="KW-0378">Hydrolase</keyword>
<evidence type="ECO:0000256" key="1">
    <source>
        <dbReference type="ARBA" id="ARBA00000829"/>
    </source>
</evidence>
<dbReference type="GO" id="GO:0000272">
    <property type="term" value="P:polysaccharide catabolic process"/>
    <property type="evidence" value="ECO:0007669"/>
    <property type="project" value="UniProtKB-KW"/>
</dbReference>
<evidence type="ECO:0000256" key="8">
    <source>
        <dbReference type="ARBA" id="ARBA00038429"/>
    </source>
</evidence>
<comment type="caution">
    <text evidence="14">The sequence shown here is derived from an EMBL/GenBank/DDBJ whole genome shotgun (WGS) entry which is preliminary data.</text>
</comment>
<evidence type="ECO:0000256" key="6">
    <source>
        <dbReference type="ARBA" id="ARBA00023295"/>
    </source>
</evidence>
<dbReference type="Gene3D" id="3.20.20.80">
    <property type="entry name" value="Glycosidases"/>
    <property type="match status" value="1"/>
</dbReference>
<evidence type="ECO:0000313" key="15">
    <source>
        <dbReference type="Proteomes" id="UP000008866"/>
    </source>
</evidence>
<evidence type="ECO:0000256" key="3">
    <source>
        <dbReference type="ARBA" id="ARBA00012754"/>
    </source>
</evidence>
<dbReference type="Gene3D" id="2.60.40.10">
    <property type="entry name" value="Immunoglobulins"/>
    <property type="match status" value="1"/>
</dbReference>
<keyword evidence="5" id="KW-0119">Carbohydrate metabolism</keyword>
<dbReference type="SUPFAM" id="SSF49303">
    <property type="entry name" value="beta-Galactosidase/glucuronidase domain"/>
    <property type="match status" value="2"/>
</dbReference>
<evidence type="ECO:0000256" key="9">
    <source>
        <dbReference type="ARBA" id="ARBA00041069"/>
    </source>
</evidence>
<evidence type="ECO:0000259" key="12">
    <source>
        <dbReference type="Pfam" id="PF17786"/>
    </source>
</evidence>
<dbReference type="AlphaFoldDB" id="D4AKA1"/>
<dbReference type="eggNOG" id="KOG2230">
    <property type="taxonomic scope" value="Eukaryota"/>
</dbReference>
<keyword evidence="15" id="KW-1185">Reference proteome</keyword>
<keyword evidence="6" id="KW-0326">Glycosidase</keyword>
<dbReference type="Pfam" id="PF22666">
    <property type="entry name" value="Glyco_hydro_2_N2"/>
    <property type="match status" value="1"/>
</dbReference>
<reference evidence="15" key="1">
    <citation type="journal article" date="2011" name="Genome Biol.">
        <title>Comparative and functional genomics provide insights into the pathogenicity of dermatophytic fungi.</title>
        <authorList>
            <person name="Burmester A."/>
            <person name="Shelest E."/>
            <person name="Gloeckner G."/>
            <person name="Heddergott C."/>
            <person name="Schindler S."/>
            <person name="Staib P."/>
            <person name="Heidel A."/>
            <person name="Felder M."/>
            <person name="Petzold A."/>
            <person name="Szafranski K."/>
            <person name="Feuermann M."/>
            <person name="Pedruzzi I."/>
            <person name="Priebe S."/>
            <person name="Groth M."/>
            <person name="Winkler R."/>
            <person name="Li W."/>
            <person name="Kniemeyer O."/>
            <person name="Schroeckh V."/>
            <person name="Hertweck C."/>
            <person name="Hube B."/>
            <person name="White T.C."/>
            <person name="Platzer M."/>
            <person name="Guthke R."/>
            <person name="Heitman J."/>
            <person name="Woestemeyer J."/>
            <person name="Zipfel P.F."/>
            <person name="Monod M."/>
            <person name="Brakhage A.A."/>
        </authorList>
    </citation>
    <scope>NUCLEOTIDE SEQUENCE [LARGE SCALE GENOMIC DNA]</scope>
    <source>
        <strain evidence="15">ATCC MYA-4681 / CBS 112371</strain>
    </source>
</reference>
<dbReference type="OMA" id="KRQWKGP"/>
<dbReference type="SUPFAM" id="SSF51445">
    <property type="entry name" value="(Trans)glycosidases"/>
    <property type="match status" value="1"/>
</dbReference>
<dbReference type="HOGENOM" id="CLU_005015_1_1_1"/>
<feature type="domain" description="Glycoside hydrolase family 2 immunoglobulin-like beta-sandwich" evidence="11">
    <location>
        <begin position="263"/>
        <end position="370"/>
    </location>
</feature>
<dbReference type="KEGG" id="abe:ARB_04703"/>
<dbReference type="InterPro" id="IPR054593">
    <property type="entry name" value="Beta-mannosidase-like_N2"/>
</dbReference>
<dbReference type="PANTHER" id="PTHR43730:SF1">
    <property type="entry name" value="BETA-MANNOSIDASE"/>
    <property type="match status" value="1"/>
</dbReference>
<dbReference type="Pfam" id="PF00703">
    <property type="entry name" value="Glyco_hydro_2"/>
    <property type="match status" value="1"/>
</dbReference>
<evidence type="ECO:0000259" key="11">
    <source>
        <dbReference type="Pfam" id="PF00703"/>
    </source>
</evidence>
<dbReference type="PANTHER" id="PTHR43730">
    <property type="entry name" value="BETA-MANNOSIDASE"/>
    <property type="match status" value="1"/>
</dbReference>
<dbReference type="STRING" id="663331.D4AKA1"/>
<keyword evidence="7" id="KW-0624">Polysaccharide degradation</keyword>
<evidence type="ECO:0000256" key="10">
    <source>
        <dbReference type="ARBA" id="ARBA00041614"/>
    </source>
</evidence>
<evidence type="ECO:0000256" key="7">
    <source>
        <dbReference type="ARBA" id="ARBA00023326"/>
    </source>
</evidence>
<dbReference type="FunFam" id="3.20.20.80:FF:000050">
    <property type="entry name" value="Beta-mannosidase B"/>
    <property type="match status" value="1"/>
</dbReference>
<dbReference type="InterPro" id="IPR013783">
    <property type="entry name" value="Ig-like_fold"/>
</dbReference>
<dbReference type="Proteomes" id="UP000008866">
    <property type="component" value="Unassembled WGS sequence"/>
</dbReference>
<sequence length="922" mass="104558">MAKLGGIDRQLTFTTSPGKLDGDSLPIIPFPSSGLDIRVPNQLYSTPVVYEQHQHLQSSPPQEIKDAMGQRRFFPIDKSWTFREACVNTSKFLPVSQFPTCIHLDLIHHGIIPDPFIGIAEKQAQWVGEKAWVYRTAFVAPQLGENEKAVLAFDGLDTYASVHLNGKEILETDNMFIPERVDITSLLRGSDDESNVLEITFDSAFIRGKEEQKKHPTHQWGCWNGDPSRLAVRKAQYHYGWDWGPVLLTCGPWRPITLEVYSARIADLYYTTKFKSSLKEAEISITAEVEGYASDVVFSLSLDTQKQDSGNQFVVSASVKDGKAAATIHLKNPQLWYPARYGSQPLYSLQAKLMGKDQTLDFCCKRIGLRKVELVQRNLEGSQGSTFLFRINDTSIFCGGSNWIPADSFIPRVSSQRYGDWLKMAVDGNQTMLRVWGGGIYEQDAFYEACDEYGLLVWQDFMFACGNYPAHREFLQSVEKEAEANVKRLRHHPSIVIWAGNNEDYAYRESEKLQYDPSDTDPCNWLKTNFPARYIYEKLLVDVTKQLTPDTYYHFGSPYGGKTSSDPTIGDIHQWNVWHGTQERYQDFDKLSGRFVSEFGMQGLPNIGTIDSMLSMGINDKDRYPNSFTLDYHNKAAGHERRLATYLVENIRYQVSPLEQYLHCTQVMQAECVSTAYRLWKRQWQGPGKENCGGVLVWQLNDCWPVISWSIADYNLRPKHAYFAIKRELAPITVGIKRSIQRASLEGIGSASFTVEIWVTNLTLQPFTGKVQLRAWDIVSGQQTHLENIKEETAFPANRTIELGKLEIQEAVQGSGKPSQTVVAAYLIRNGRQVARYVNWPEPLKYIDFQVPRTPKIALSEDKRLLRLSAEVPVKGLAVFSNSEEVVFDDNCVDLVPGETLSIGIHGLKSGNVDDLILRYLE</sequence>
<dbReference type="InterPro" id="IPR036156">
    <property type="entry name" value="Beta-gal/glucu_dom_sf"/>
</dbReference>
<organism evidence="14 15">
    <name type="scientific">Arthroderma benhamiae (strain ATCC MYA-4681 / CBS 112371)</name>
    <name type="common">Trichophyton mentagrophytes</name>
    <dbReference type="NCBI Taxonomy" id="663331"/>
    <lineage>
        <taxon>Eukaryota</taxon>
        <taxon>Fungi</taxon>
        <taxon>Dikarya</taxon>
        <taxon>Ascomycota</taxon>
        <taxon>Pezizomycotina</taxon>
        <taxon>Eurotiomycetes</taxon>
        <taxon>Eurotiomycetidae</taxon>
        <taxon>Onygenales</taxon>
        <taxon>Arthrodermataceae</taxon>
        <taxon>Trichophyton</taxon>
    </lineage>
</organism>
<evidence type="ECO:0000259" key="13">
    <source>
        <dbReference type="Pfam" id="PF22666"/>
    </source>
</evidence>
<dbReference type="Pfam" id="PF17786">
    <property type="entry name" value="Mannosidase_ig"/>
    <property type="match status" value="1"/>
</dbReference>
<proteinExistence type="inferred from homology"/>
<dbReference type="InterPro" id="IPR006102">
    <property type="entry name" value="Ig-like_GH2"/>
</dbReference>
<name>D4AKA1_ARTBC</name>
<dbReference type="RefSeq" id="XP_003017819.1">
    <property type="nucleotide sequence ID" value="XM_003017773.1"/>
</dbReference>
<protein>
    <recommendedName>
        <fullName evidence="9">Beta-mannosidase B</fullName>
        <ecNumber evidence="3">3.2.1.25</ecNumber>
    </recommendedName>
    <alternativeName>
        <fullName evidence="10">Mannanase B</fullName>
    </alternativeName>
</protein>
<comment type="similarity">
    <text evidence="8">Belongs to the glycosyl hydrolase 2 family. Beta-mannosidase B subfamily.</text>
</comment>
<dbReference type="FunFam" id="2.60.120.260:FF:000118">
    <property type="entry name" value="Beta-mannosidase B"/>
    <property type="match status" value="1"/>
</dbReference>
<dbReference type="GeneID" id="9522666"/>
<evidence type="ECO:0000256" key="2">
    <source>
        <dbReference type="ARBA" id="ARBA00004740"/>
    </source>
</evidence>
<dbReference type="InterPro" id="IPR017853">
    <property type="entry name" value="GH"/>
</dbReference>
<dbReference type="GO" id="GO:0004567">
    <property type="term" value="F:beta-mannosidase activity"/>
    <property type="evidence" value="ECO:0007669"/>
    <property type="project" value="UniProtKB-EC"/>
</dbReference>
<dbReference type="InterPro" id="IPR050887">
    <property type="entry name" value="Beta-mannosidase_GH2"/>
</dbReference>
<comment type="pathway">
    <text evidence="2">Glycan metabolism; N-glycan degradation.</text>
</comment>
<dbReference type="SUPFAM" id="SSF49785">
    <property type="entry name" value="Galactose-binding domain-like"/>
    <property type="match status" value="1"/>
</dbReference>
<dbReference type="Gene3D" id="2.60.120.260">
    <property type="entry name" value="Galactose-binding domain-like"/>
    <property type="match status" value="1"/>
</dbReference>
<evidence type="ECO:0000313" key="14">
    <source>
        <dbReference type="EMBL" id="EFE37174.1"/>
    </source>
</evidence>
<feature type="domain" description="Mannosidase Ig/CBM-like" evidence="12">
    <location>
        <begin position="754"/>
        <end position="846"/>
    </location>
</feature>
<dbReference type="EMBL" id="ABSU01000001">
    <property type="protein sequence ID" value="EFE37174.1"/>
    <property type="molecule type" value="Genomic_DNA"/>
</dbReference>
<comment type="catalytic activity">
    <reaction evidence="1">
        <text>Hydrolysis of terminal, non-reducing beta-D-mannose residues in beta-D-mannosides.</text>
        <dbReference type="EC" id="3.2.1.25"/>
    </reaction>
</comment>